<evidence type="ECO:0000256" key="7">
    <source>
        <dbReference type="ARBA" id="ARBA00023310"/>
    </source>
</evidence>
<keyword evidence="3 8" id="KW-0375">Hydrogen ion transport</keyword>
<dbReference type="Pfam" id="PF00213">
    <property type="entry name" value="OSCP"/>
    <property type="match status" value="1"/>
</dbReference>
<feature type="compositionally biased region" description="Low complexity" evidence="9">
    <location>
        <begin position="11"/>
        <end position="25"/>
    </location>
</feature>
<keyword evidence="2 8" id="KW-0813">Transport</keyword>
<keyword evidence="7 8" id="KW-0066">ATP synthesis</keyword>
<dbReference type="GO" id="GO:0045259">
    <property type="term" value="C:proton-transporting ATP synthase complex"/>
    <property type="evidence" value="ECO:0007669"/>
    <property type="project" value="UniProtKB-KW"/>
</dbReference>
<evidence type="ECO:0000256" key="6">
    <source>
        <dbReference type="ARBA" id="ARBA00023196"/>
    </source>
</evidence>
<keyword evidence="4 8" id="KW-0406">Ion transport</keyword>
<evidence type="ECO:0000256" key="9">
    <source>
        <dbReference type="SAM" id="MobiDB-lite"/>
    </source>
</evidence>
<keyword evidence="6 8" id="KW-0139">CF(1)</keyword>
<proteinExistence type="inferred from homology"/>
<dbReference type="HAMAP" id="MF_01416">
    <property type="entry name" value="ATP_synth_delta_bact"/>
    <property type="match status" value="1"/>
</dbReference>
<evidence type="ECO:0000256" key="4">
    <source>
        <dbReference type="ARBA" id="ARBA00023065"/>
    </source>
</evidence>
<dbReference type="InterPro" id="IPR026015">
    <property type="entry name" value="ATP_synth_OSCP/delta_N_sf"/>
</dbReference>
<organism evidence="10">
    <name type="scientific">Acidicaldus sp</name>
    <dbReference type="NCBI Taxonomy" id="1872105"/>
    <lineage>
        <taxon>Bacteria</taxon>
        <taxon>Pseudomonadati</taxon>
        <taxon>Pseudomonadota</taxon>
        <taxon>Alphaproteobacteria</taxon>
        <taxon>Acetobacterales</taxon>
        <taxon>Acetobacteraceae</taxon>
        <taxon>Acidicaldus</taxon>
    </lineage>
</organism>
<reference evidence="10" key="1">
    <citation type="journal article" date="2020" name="mSystems">
        <title>Genome- and Community-Level Interaction Insights into Carbon Utilization and Element Cycling Functions of Hydrothermarchaeota in Hydrothermal Sediment.</title>
        <authorList>
            <person name="Zhou Z."/>
            <person name="Liu Y."/>
            <person name="Xu W."/>
            <person name="Pan J."/>
            <person name="Luo Z.H."/>
            <person name="Li M."/>
        </authorList>
    </citation>
    <scope>NUCLEOTIDE SEQUENCE</scope>
    <source>
        <strain evidence="10">SpSt-997</strain>
    </source>
</reference>
<comment type="function">
    <text evidence="8">This protein is part of the stalk that links CF(0) to CF(1). It either transmits conformational changes from CF(0) to CF(1) or is implicated in proton conduction.</text>
</comment>
<comment type="caution">
    <text evidence="10">The sequence shown here is derived from an EMBL/GenBank/DDBJ whole genome shotgun (WGS) entry which is preliminary data.</text>
</comment>
<keyword evidence="8" id="KW-1003">Cell membrane</keyword>
<dbReference type="InterPro" id="IPR000711">
    <property type="entry name" value="ATPase_OSCP/dsu"/>
</dbReference>
<dbReference type="AlphaFoldDB" id="A0A8J4H9E9"/>
<dbReference type="PROSITE" id="PS00389">
    <property type="entry name" value="ATPASE_DELTA"/>
    <property type="match status" value="1"/>
</dbReference>
<evidence type="ECO:0000313" key="10">
    <source>
        <dbReference type="EMBL" id="HGC42287.1"/>
    </source>
</evidence>
<dbReference type="GO" id="GO:0046933">
    <property type="term" value="F:proton-transporting ATP synthase activity, rotational mechanism"/>
    <property type="evidence" value="ECO:0007669"/>
    <property type="project" value="UniProtKB-UniRule"/>
</dbReference>
<keyword evidence="5 8" id="KW-0472">Membrane</keyword>
<dbReference type="EMBL" id="DTQM01000069">
    <property type="protein sequence ID" value="HGC42287.1"/>
    <property type="molecule type" value="Genomic_DNA"/>
</dbReference>
<accession>A0A8J4H9E9</accession>
<dbReference type="NCBIfam" id="TIGR01145">
    <property type="entry name" value="ATP_synt_delta"/>
    <property type="match status" value="1"/>
</dbReference>
<dbReference type="Gene3D" id="1.10.520.20">
    <property type="entry name" value="N-terminal domain of the delta subunit of the F1F0-ATP synthase"/>
    <property type="match status" value="1"/>
</dbReference>
<comment type="function">
    <text evidence="8">F(1)F(0) ATP synthase produces ATP from ADP in the presence of a proton or sodium gradient. F-type ATPases consist of two structural domains, F(1) containing the extramembraneous catalytic core and F(0) containing the membrane proton channel, linked together by a central stalk and a peripheral stalk. During catalysis, ATP synthesis in the catalytic domain of F(1) is coupled via a rotary mechanism of the central stalk subunits to proton translocation.</text>
</comment>
<evidence type="ECO:0000256" key="1">
    <source>
        <dbReference type="ARBA" id="ARBA00004370"/>
    </source>
</evidence>
<dbReference type="PRINTS" id="PR00125">
    <property type="entry name" value="ATPASEDELTA"/>
</dbReference>
<dbReference type="GO" id="GO:0005886">
    <property type="term" value="C:plasma membrane"/>
    <property type="evidence" value="ECO:0007669"/>
    <property type="project" value="UniProtKB-SubCell"/>
</dbReference>
<dbReference type="PANTHER" id="PTHR11910">
    <property type="entry name" value="ATP SYNTHASE DELTA CHAIN"/>
    <property type="match status" value="1"/>
</dbReference>
<dbReference type="NCBIfam" id="NF004406">
    <property type="entry name" value="PRK05758.3-2"/>
    <property type="match status" value="1"/>
</dbReference>
<name>A0A8J4H9E9_9PROT</name>
<sequence>MTGRERVATISAAPTASAAPSGSPQASGLAGRYANALYAQADETHELDRVVAEMKTLGQMIDQSADFRRLVDSPLVDLNQALAAARAVLQAQGFSASVQNFVGVVISNRRLRQLRQFVTAFAALVAERRGIVTAHAISAHPLSAVQEQALRARLIEAGYSNVDILKEIDPSLLGGLIVRVGTRLYDTSLKSRLQRLQYAMKGAA</sequence>
<dbReference type="SUPFAM" id="SSF47928">
    <property type="entry name" value="N-terminal domain of the delta subunit of the F1F0-ATP synthase"/>
    <property type="match status" value="1"/>
</dbReference>
<gene>
    <name evidence="8" type="primary">atpH</name>
    <name evidence="10" type="ORF">ENY07_03555</name>
</gene>
<evidence type="ECO:0000256" key="3">
    <source>
        <dbReference type="ARBA" id="ARBA00022781"/>
    </source>
</evidence>
<dbReference type="InterPro" id="IPR020781">
    <property type="entry name" value="ATPase_OSCP/d_CS"/>
</dbReference>
<protein>
    <recommendedName>
        <fullName evidence="8">ATP synthase subunit delta</fullName>
    </recommendedName>
    <alternativeName>
        <fullName evidence="8">ATP synthase F(1) sector subunit delta</fullName>
    </alternativeName>
    <alternativeName>
        <fullName evidence="8">F-type ATPase subunit delta</fullName>
        <shortName evidence="8">F-ATPase subunit delta</shortName>
    </alternativeName>
</protein>
<comment type="subcellular location">
    <subcellularLocation>
        <location evidence="8">Cell membrane</location>
        <topology evidence="8">Peripheral membrane protein</topology>
    </subcellularLocation>
    <subcellularLocation>
        <location evidence="1">Membrane</location>
    </subcellularLocation>
</comment>
<feature type="region of interest" description="Disordered" evidence="9">
    <location>
        <begin position="1"/>
        <end position="25"/>
    </location>
</feature>
<comment type="similarity">
    <text evidence="8">Belongs to the ATPase delta chain family.</text>
</comment>
<evidence type="ECO:0000256" key="2">
    <source>
        <dbReference type="ARBA" id="ARBA00022448"/>
    </source>
</evidence>
<evidence type="ECO:0000256" key="5">
    <source>
        <dbReference type="ARBA" id="ARBA00023136"/>
    </source>
</evidence>
<evidence type="ECO:0000256" key="8">
    <source>
        <dbReference type="HAMAP-Rule" id="MF_01416"/>
    </source>
</evidence>